<dbReference type="VEuPathDB" id="CryptoDB:Vbra_15944"/>
<protein>
    <submittedName>
        <fullName evidence="1">Uncharacterized protein</fullName>
    </submittedName>
</protein>
<keyword evidence="2" id="KW-1185">Reference proteome</keyword>
<organism evidence="1 2">
    <name type="scientific">Vitrella brassicaformis (strain CCMP3155)</name>
    <dbReference type="NCBI Taxonomy" id="1169540"/>
    <lineage>
        <taxon>Eukaryota</taxon>
        <taxon>Sar</taxon>
        <taxon>Alveolata</taxon>
        <taxon>Colpodellida</taxon>
        <taxon>Vitrellaceae</taxon>
        <taxon>Vitrella</taxon>
    </lineage>
</organism>
<dbReference type="PhylomeDB" id="A0A0G4FQ77"/>
<name>A0A0G4FQ77_VITBC</name>
<evidence type="ECO:0000313" key="2">
    <source>
        <dbReference type="Proteomes" id="UP000041254"/>
    </source>
</evidence>
<gene>
    <name evidence="1" type="ORF">Vbra_15944</name>
</gene>
<sequence length="216" mass="23221">MAQEGGGPRQLLVEEVFHSLGALADGGQGPQQGHNRRHTSTSCIHCATDVTPEQQNRRGVCWLPTAARHYQQLRSVSLPLYQHPTPLCSATSRPRRIPSLGMQGGGSALRAACYLAKLMPQVNEVGVYYSAPAGEVLGLLKAVGSGRKLARVHLYVDELGEGEAGLQWGDEWDLLPEIHHLEVFIEEGGRGAAAGDSRHDPDCNASLLEGCVSMQP</sequence>
<accession>A0A0G4FQ77</accession>
<dbReference type="AlphaFoldDB" id="A0A0G4FQ77"/>
<reference evidence="1 2" key="1">
    <citation type="submission" date="2014-11" db="EMBL/GenBank/DDBJ databases">
        <authorList>
            <person name="Zhu J."/>
            <person name="Qi W."/>
            <person name="Song R."/>
        </authorList>
    </citation>
    <scope>NUCLEOTIDE SEQUENCE [LARGE SCALE GENOMIC DNA]</scope>
</reference>
<evidence type="ECO:0000313" key="1">
    <source>
        <dbReference type="EMBL" id="CEM16594.1"/>
    </source>
</evidence>
<dbReference type="InParanoid" id="A0A0G4FQ77"/>
<dbReference type="Proteomes" id="UP000041254">
    <property type="component" value="Unassembled WGS sequence"/>
</dbReference>
<dbReference type="EMBL" id="CDMY01000478">
    <property type="protein sequence ID" value="CEM16594.1"/>
    <property type="molecule type" value="Genomic_DNA"/>
</dbReference>
<proteinExistence type="predicted"/>